<evidence type="ECO:0000313" key="2">
    <source>
        <dbReference type="EMBL" id="KAK9164477.1"/>
    </source>
</evidence>
<name>A0AAP0L642_9MAGN</name>
<dbReference type="Pfam" id="PF01425">
    <property type="entry name" value="Amidase"/>
    <property type="match status" value="1"/>
</dbReference>
<gene>
    <name evidence="2" type="ORF">Syun_005379</name>
</gene>
<dbReference type="EMBL" id="JBBNAF010000002">
    <property type="protein sequence ID" value="KAK9164477.1"/>
    <property type="molecule type" value="Genomic_DNA"/>
</dbReference>
<evidence type="ECO:0000313" key="3">
    <source>
        <dbReference type="Proteomes" id="UP001420932"/>
    </source>
</evidence>
<reference evidence="2 3" key="1">
    <citation type="submission" date="2024-01" db="EMBL/GenBank/DDBJ databases">
        <title>Genome assemblies of Stephania.</title>
        <authorList>
            <person name="Yang L."/>
        </authorList>
    </citation>
    <scope>NUCLEOTIDE SEQUENCE [LARGE SCALE GENOMIC DNA]</scope>
    <source>
        <strain evidence="2">YNDBR</strain>
        <tissue evidence="2">Leaf</tissue>
    </source>
</reference>
<accession>A0AAP0L642</accession>
<dbReference type="InterPro" id="IPR023631">
    <property type="entry name" value="Amidase_dom"/>
</dbReference>
<dbReference type="PANTHER" id="PTHR42678:SF34">
    <property type="entry name" value="OS04G0183300 PROTEIN"/>
    <property type="match status" value="1"/>
</dbReference>
<comment type="caution">
    <text evidence="2">The sequence shown here is derived from an EMBL/GenBank/DDBJ whole genome shotgun (WGS) entry which is preliminary data.</text>
</comment>
<evidence type="ECO:0000259" key="1">
    <source>
        <dbReference type="Pfam" id="PF01425"/>
    </source>
</evidence>
<sequence length="497" mass="53721">MEPEESASSSFSIDEATIEDIQQAFQQNRLSCREVVKHYLNAIESNPKKTLSAVIEVNPDALSEAAKADENFKLINPCKSGLEGIPILLKDNIATKDRLNTTAGSFALLGSVVPRDAGVVDRLRKAGAIILGKAGLSEWANFRGDEIPSGWSARGGTVKNPYNVEEDPGGSSTGSAVGVAANLATVSLGTETNRSIIEPCSVNCVVGIKPTVGLTSRSGVIPPTHRQGTVGPIGRTVADAVTLLDVIVGYDPRDSVATKAAAQYIPRGGYKQFLNKDGLKGKKLGNLWSTFENAGIWDPDTSPVPGIYKKHIETMRQLGAIIIDDVEIANFLKIMQGDDEFLAMQYELKVELNDHLSKLVESPVRTLADVIAYNETHPEQEMLETYNQNIFIKSEKTNLPSKDYTDALDSLKTLREEGFEKFMNDNNFDAMVAPGHLAASALANGGYPCIIVPGGFDDYDVPVGILFGGLKGSEPKLIEIAYAFERATKVRRSPKFS</sequence>
<protein>
    <recommendedName>
        <fullName evidence="1">Amidase domain-containing protein</fullName>
    </recommendedName>
</protein>
<dbReference type="InterPro" id="IPR036928">
    <property type="entry name" value="AS_sf"/>
</dbReference>
<organism evidence="2 3">
    <name type="scientific">Stephania yunnanensis</name>
    <dbReference type="NCBI Taxonomy" id="152371"/>
    <lineage>
        <taxon>Eukaryota</taxon>
        <taxon>Viridiplantae</taxon>
        <taxon>Streptophyta</taxon>
        <taxon>Embryophyta</taxon>
        <taxon>Tracheophyta</taxon>
        <taxon>Spermatophyta</taxon>
        <taxon>Magnoliopsida</taxon>
        <taxon>Ranunculales</taxon>
        <taxon>Menispermaceae</taxon>
        <taxon>Menispermoideae</taxon>
        <taxon>Cissampelideae</taxon>
        <taxon>Stephania</taxon>
    </lineage>
</organism>
<proteinExistence type="predicted"/>
<dbReference type="AlphaFoldDB" id="A0AAP0L642"/>
<feature type="domain" description="Amidase" evidence="1">
    <location>
        <begin position="34"/>
        <end position="434"/>
    </location>
</feature>
<keyword evidence="3" id="KW-1185">Reference proteome</keyword>
<dbReference type="Gene3D" id="3.90.1300.10">
    <property type="entry name" value="Amidase signature (AS) domain"/>
    <property type="match status" value="1"/>
</dbReference>
<dbReference type="SUPFAM" id="SSF75304">
    <property type="entry name" value="Amidase signature (AS) enzymes"/>
    <property type="match status" value="1"/>
</dbReference>
<dbReference type="Proteomes" id="UP001420932">
    <property type="component" value="Unassembled WGS sequence"/>
</dbReference>
<dbReference type="PANTHER" id="PTHR42678">
    <property type="entry name" value="AMIDASE"/>
    <property type="match status" value="1"/>
</dbReference>